<proteinExistence type="predicted"/>
<evidence type="ECO:0000256" key="5">
    <source>
        <dbReference type="ARBA" id="ARBA00023065"/>
    </source>
</evidence>
<feature type="transmembrane region" description="Helical" evidence="8">
    <location>
        <begin position="75"/>
        <end position="95"/>
    </location>
</feature>
<dbReference type="EMBL" id="CALNXI010000176">
    <property type="protein sequence ID" value="CAH3021274.1"/>
    <property type="molecule type" value="Genomic_DNA"/>
</dbReference>
<dbReference type="Gene3D" id="2.60.120.920">
    <property type="match status" value="1"/>
</dbReference>
<feature type="transmembrane region" description="Helical" evidence="8">
    <location>
        <begin position="174"/>
        <end position="201"/>
    </location>
</feature>
<sequence>ISYLVLLALHLALSVESSQLSFSALEWVILVFFAGRFLTEIKQIIDLARKPSEHRITGLSLCKAKLKGVRCGYRLSFVCFIMCGLFSLFSFFGFYCRDCWNVFDFLTFVVYIFAILPLRIAIWVESESANNNRILAIAGYLYGVNTMFLTLRAFGSLLETTKGVGTVQIAFFHIIGDAVVVVVHFLAITMAFASTITKVFVAEKTMVSKNNLAKQPWWKIAKHLGWSLLDLSEGLSPLESTDSYSEALAQLLFAAYLVFALILLINMLIALLSNTYQRVQDNSRNEWFFKRAIAVQTYLNYHPIPVPWNVLYIPTVWIYNLICKRKVAMEKTSQSNSQVGLKFLLDNYKLKYGDSFPPATNKIDQILDDAENTESMVNQILYRTFTYQKCHDKASLPTGAEAWEAHEAILVEGYLITHQPDLSDVYDLYDNHGAAYKIPFSCRFPHFEVMILERGETRWLGIGVVFGDYGTDSFPGWKKGTVGYHTDDRKIFDTVACSFGRKTIGPTAARRGDVIRCTVVFEDKLETDGQIRIPVVFSINGGKIIPEDNNPSYIEYSMDRPVDLFPYLAFQYENSVLAKVILPR</sequence>
<feature type="transmembrane region" description="Helical" evidence="8">
    <location>
        <begin position="134"/>
        <end position="154"/>
    </location>
</feature>
<evidence type="ECO:0000256" key="4">
    <source>
        <dbReference type="ARBA" id="ARBA00022989"/>
    </source>
</evidence>
<evidence type="ECO:0000256" key="2">
    <source>
        <dbReference type="ARBA" id="ARBA00022448"/>
    </source>
</evidence>
<evidence type="ECO:0000256" key="1">
    <source>
        <dbReference type="ARBA" id="ARBA00004141"/>
    </source>
</evidence>
<keyword evidence="3 8" id="KW-0812">Transmembrane</keyword>
<reference evidence="11 12" key="1">
    <citation type="submission" date="2022-05" db="EMBL/GenBank/DDBJ databases">
        <authorList>
            <consortium name="Genoscope - CEA"/>
            <person name="William W."/>
        </authorList>
    </citation>
    <scope>NUCLEOTIDE SEQUENCE [LARGE SCALE GENOMIC DNA]</scope>
</reference>
<feature type="transmembrane region" description="Helical" evidence="8">
    <location>
        <begin position="27"/>
        <end position="45"/>
    </location>
</feature>
<feature type="transmembrane region" description="Helical" evidence="8">
    <location>
        <begin position="251"/>
        <end position="272"/>
    </location>
</feature>
<accession>A0ABN8LX96</accession>
<keyword evidence="6 8" id="KW-0472">Membrane</keyword>
<evidence type="ECO:0000256" key="9">
    <source>
        <dbReference type="SAM" id="SignalP"/>
    </source>
</evidence>
<evidence type="ECO:0000256" key="8">
    <source>
        <dbReference type="SAM" id="Phobius"/>
    </source>
</evidence>
<keyword evidence="12" id="KW-1185">Reference proteome</keyword>
<keyword evidence="2" id="KW-0813">Transport</keyword>
<evidence type="ECO:0000256" key="6">
    <source>
        <dbReference type="ARBA" id="ARBA00023136"/>
    </source>
</evidence>
<feature type="transmembrane region" description="Helical" evidence="8">
    <location>
        <begin position="101"/>
        <end position="122"/>
    </location>
</feature>
<protein>
    <recommendedName>
        <fullName evidence="10">Ion transport domain-containing protein</fullName>
    </recommendedName>
</protein>
<dbReference type="InterPro" id="IPR043136">
    <property type="entry name" value="B30.2/SPRY_sf"/>
</dbReference>
<comment type="subcellular location">
    <subcellularLocation>
        <location evidence="1">Membrane</location>
        <topology evidence="1">Multi-pass membrane protein</topology>
    </subcellularLocation>
</comment>
<evidence type="ECO:0000313" key="11">
    <source>
        <dbReference type="EMBL" id="CAH3021274.1"/>
    </source>
</evidence>
<evidence type="ECO:0000256" key="7">
    <source>
        <dbReference type="ARBA" id="ARBA00023303"/>
    </source>
</evidence>
<dbReference type="InterPro" id="IPR005821">
    <property type="entry name" value="Ion_trans_dom"/>
</dbReference>
<feature type="non-terminal residue" evidence="11">
    <location>
        <position position="1"/>
    </location>
</feature>
<evidence type="ECO:0000259" key="10">
    <source>
        <dbReference type="Pfam" id="PF00520"/>
    </source>
</evidence>
<dbReference type="PANTHER" id="PTHR10117">
    <property type="entry name" value="TRANSIENT RECEPTOR POTENTIAL CHANNEL"/>
    <property type="match status" value="1"/>
</dbReference>
<feature type="chain" id="PRO_5046334754" description="Ion transport domain-containing protein" evidence="9">
    <location>
        <begin position="18"/>
        <end position="584"/>
    </location>
</feature>
<feature type="domain" description="Ion transport" evidence="10">
    <location>
        <begin position="80"/>
        <end position="283"/>
    </location>
</feature>
<keyword evidence="7" id="KW-0407">Ion channel</keyword>
<keyword evidence="4 8" id="KW-1133">Transmembrane helix</keyword>
<dbReference type="InterPro" id="IPR002153">
    <property type="entry name" value="TRPC_channel"/>
</dbReference>
<keyword evidence="9" id="KW-0732">Signal</keyword>
<dbReference type="Proteomes" id="UP001159427">
    <property type="component" value="Unassembled WGS sequence"/>
</dbReference>
<dbReference type="PRINTS" id="PR01097">
    <property type="entry name" value="TRNSRECEPTRP"/>
</dbReference>
<comment type="caution">
    <text evidence="11">The sequence shown here is derived from an EMBL/GenBank/DDBJ whole genome shotgun (WGS) entry which is preliminary data.</text>
</comment>
<name>A0ABN8LX96_9CNID</name>
<evidence type="ECO:0000256" key="3">
    <source>
        <dbReference type="ARBA" id="ARBA00022692"/>
    </source>
</evidence>
<organism evidence="11 12">
    <name type="scientific">Porites evermanni</name>
    <dbReference type="NCBI Taxonomy" id="104178"/>
    <lineage>
        <taxon>Eukaryota</taxon>
        <taxon>Metazoa</taxon>
        <taxon>Cnidaria</taxon>
        <taxon>Anthozoa</taxon>
        <taxon>Hexacorallia</taxon>
        <taxon>Scleractinia</taxon>
        <taxon>Fungiina</taxon>
        <taxon>Poritidae</taxon>
        <taxon>Porites</taxon>
    </lineage>
</organism>
<feature type="signal peptide" evidence="9">
    <location>
        <begin position="1"/>
        <end position="17"/>
    </location>
</feature>
<gene>
    <name evidence="11" type="ORF">PEVE_00010662</name>
</gene>
<keyword evidence="5" id="KW-0406">Ion transport</keyword>
<dbReference type="Pfam" id="PF00520">
    <property type="entry name" value="Ion_trans"/>
    <property type="match status" value="1"/>
</dbReference>
<evidence type="ECO:0000313" key="12">
    <source>
        <dbReference type="Proteomes" id="UP001159427"/>
    </source>
</evidence>
<dbReference type="PANTHER" id="PTHR10117:SF54">
    <property type="entry name" value="TRANSIENT RECEPTOR POTENTIAL-GAMMA PROTEIN"/>
    <property type="match status" value="1"/>
</dbReference>